<evidence type="ECO:0000256" key="3">
    <source>
        <dbReference type="ARBA" id="ARBA00023163"/>
    </source>
</evidence>
<gene>
    <name evidence="5" type="ordered locus">Halhy_0882</name>
</gene>
<name>F4L565_HALH1</name>
<dbReference type="Pfam" id="PF12833">
    <property type="entry name" value="HTH_18"/>
    <property type="match status" value="1"/>
</dbReference>
<dbReference type="AlphaFoldDB" id="F4L565"/>
<dbReference type="PANTHER" id="PTHR46796">
    <property type="entry name" value="HTH-TYPE TRANSCRIPTIONAL ACTIVATOR RHAS-RELATED"/>
    <property type="match status" value="1"/>
</dbReference>
<proteinExistence type="predicted"/>
<feature type="domain" description="HTH araC/xylS-type" evidence="4">
    <location>
        <begin position="154"/>
        <end position="259"/>
    </location>
</feature>
<organism evidence="5 6">
    <name type="scientific">Haliscomenobacter hydrossis (strain ATCC 27775 / DSM 1100 / LMG 10767 / O)</name>
    <dbReference type="NCBI Taxonomy" id="760192"/>
    <lineage>
        <taxon>Bacteria</taxon>
        <taxon>Pseudomonadati</taxon>
        <taxon>Bacteroidota</taxon>
        <taxon>Saprospiria</taxon>
        <taxon>Saprospirales</taxon>
        <taxon>Haliscomenobacteraceae</taxon>
        <taxon>Haliscomenobacter</taxon>
    </lineage>
</organism>
<keyword evidence="3" id="KW-0804">Transcription</keyword>
<dbReference type="Proteomes" id="UP000008461">
    <property type="component" value="Chromosome"/>
</dbReference>
<dbReference type="PROSITE" id="PS01124">
    <property type="entry name" value="HTH_ARAC_FAMILY_2"/>
    <property type="match status" value="1"/>
</dbReference>
<dbReference type="PANTHER" id="PTHR46796:SF13">
    <property type="entry name" value="HTH-TYPE TRANSCRIPTIONAL ACTIVATOR RHAS"/>
    <property type="match status" value="1"/>
</dbReference>
<dbReference type="EMBL" id="CP002691">
    <property type="protein sequence ID" value="AEE48786.1"/>
    <property type="molecule type" value="Genomic_DNA"/>
</dbReference>
<sequence>MNYQTYPPSPDLAPLIKCFWSLEFSDNTTLEKQTIVPDGCMELIVHFGDLYQQFQVDGSSSVQPRSFVFGQLSSSLEIAPTGHTGIIAARFHPDGFTPMTPTALAEMENKAVALDELFGEAGIQLEQNILAATSNPERIRLLETFILSRLSTPEAIDRVVKSSVDLLMILEGQVKVEHIAGQLNVNRRQLERKFSTTVGLSPKQLSKIIRIQAALKKLNQDPEANLTDLAYQNGYFDQSHFIKDFKEFTGISPKQFFAGHLKLSALFIGME</sequence>
<dbReference type="SMART" id="SM00342">
    <property type="entry name" value="HTH_ARAC"/>
    <property type="match status" value="1"/>
</dbReference>
<dbReference type="HOGENOM" id="CLU_066193_1_0_10"/>
<dbReference type="eggNOG" id="COG2207">
    <property type="taxonomic scope" value="Bacteria"/>
</dbReference>
<evidence type="ECO:0000259" key="4">
    <source>
        <dbReference type="PROSITE" id="PS01124"/>
    </source>
</evidence>
<evidence type="ECO:0000313" key="5">
    <source>
        <dbReference type="EMBL" id="AEE48786.1"/>
    </source>
</evidence>
<keyword evidence="2" id="KW-0238">DNA-binding</keyword>
<dbReference type="Pfam" id="PF20240">
    <property type="entry name" value="DUF6597"/>
    <property type="match status" value="1"/>
</dbReference>
<dbReference type="GO" id="GO:0043565">
    <property type="term" value="F:sequence-specific DNA binding"/>
    <property type="evidence" value="ECO:0007669"/>
    <property type="project" value="InterPro"/>
</dbReference>
<evidence type="ECO:0000313" key="6">
    <source>
        <dbReference type="Proteomes" id="UP000008461"/>
    </source>
</evidence>
<dbReference type="STRING" id="760192.Halhy_0882"/>
<evidence type="ECO:0000256" key="1">
    <source>
        <dbReference type="ARBA" id="ARBA00023015"/>
    </source>
</evidence>
<keyword evidence="1" id="KW-0805">Transcription regulation</keyword>
<dbReference type="InterPro" id="IPR018062">
    <property type="entry name" value="HTH_AraC-typ_CS"/>
</dbReference>
<dbReference type="InterPro" id="IPR046532">
    <property type="entry name" value="DUF6597"/>
</dbReference>
<reference key="2">
    <citation type="submission" date="2011-04" db="EMBL/GenBank/DDBJ databases">
        <title>Complete sequence of chromosome of Haliscomenobacter hydrossis DSM 1100.</title>
        <authorList>
            <consortium name="US DOE Joint Genome Institute (JGI-PGF)"/>
            <person name="Lucas S."/>
            <person name="Han J."/>
            <person name="Lapidus A."/>
            <person name="Bruce D."/>
            <person name="Goodwin L."/>
            <person name="Pitluck S."/>
            <person name="Peters L."/>
            <person name="Kyrpides N."/>
            <person name="Mavromatis K."/>
            <person name="Ivanova N."/>
            <person name="Ovchinnikova G."/>
            <person name="Pagani I."/>
            <person name="Daligault H."/>
            <person name="Detter J.C."/>
            <person name="Han C."/>
            <person name="Land M."/>
            <person name="Hauser L."/>
            <person name="Markowitz V."/>
            <person name="Cheng J.-F."/>
            <person name="Hugenholtz P."/>
            <person name="Woyke T."/>
            <person name="Wu D."/>
            <person name="Verbarg S."/>
            <person name="Frueling A."/>
            <person name="Brambilla E."/>
            <person name="Klenk H.-P."/>
            <person name="Eisen J.A."/>
        </authorList>
    </citation>
    <scope>NUCLEOTIDE SEQUENCE</scope>
    <source>
        <strain>DSM 1100</strain>
    </source>
</reference>
<accession>F4L565</accession>
<keyword evidence="6" id="KW-1185">Reference proteome</keyword>
<dbReference type="InterPro" id="IPR050204">
    <property type="entry name" value="AraC_XylS_family_regulators"/>
</dbReference>
<evidence type="ECO:0000256" key="2">
    <source>
        <dbReference type="ARBA" id="ARBA00023125"/>
    </source>
</evidence>
<dbReference type="KEGG" id="hhy:Halhy_0882"/>
<dbReference type="SUPFAM" id="SSF46689">
    <property type="entry name" value="Homeodomain-like"/>
    <property type="match status" value="1"/>
</dbReference>
<dbReference type="OrthoDB" id="635259at2"/>
<dbReference type="RefSeq" id="WP_013763346.1">
    <property type="nucleotide sequence ID" value="NC_015510.1"/>
</dbReference>
<dbReference type="InterPro" id="IPR009057">
    <property type="entry name" value="Homeodomain-like_sf"/>
</dbReference>
<dbReference type="GO" id="GO:0003700">
    <property type="term" value="F:DNA-binding transcription factor activity"/>
    <property type="evidence" value="ECO:0007669"/>
    <property type="project" value="InterPro"/>
</dbReference>
<dbReference type="InterPro" id="IPR018060">
    <property type="entry name" value="HTH_AraC"/>
</dbReference>
<protein>
    <submittedName>
        <fullName evidence="5">Transcriptional regulator, AraC family</fullName>
    </submittedName>
</protein>
<dbReference type="Gene3D" id="1.10.10.60">
    <property type="entry name" value="Homeodomain-like"/>
    <property type="match status" value="1"/>
</dbReference>
<reference evidence="5 6" key="1">
    <citation type="journal article" date="2011" name="Stand. Genomic Sci.">
        <title>Complete genome sequence of Haliscomenobacter hydrossis type strain (O).</title>
        <authorList>
            <consortium name="US DOE Joint Genome Institute (JGI-PGF)"/>
            <person name="Daligault H."/>
            <person name="Lapidus A."/>
            <person name="Zeytun A."/>
            <person name="Nolan M."/>
            <person name="Lucas S."/>
            <person name="Del Rio T.G."/>
            <person name="Tice H."/>
            <person name="Cheng J.F."/>
            <person name="Tapia R."/>
            <person name="Han C."/>
            <person name="Goodwin L."/>
            <person name="Pitluck S."/>
            <person name="Liolios K."/>
            <person name="Pagani I."/>
            <person name="Ivanova N."/>
            <person name="Huntemann M."/>
            <person name="Mavromatis K."/>
            <person name="Mikhailova N."/>
            <person name="Pati A."/>
            <person name="Chen A."/>
            <person name="Palaniappan K."/>
            <person name="Land M."/>
            <person name="Hauser L."/>
            <person name="Brambilla E.M."/>
            <person name="Rohde M."/>
            <person name="Verbarg S."/>
            <person name="Goker M."/>
            <person name="Bristow J."/>
            <person name="Eisen J.A."/>
            <person name="Markowitz V."/>
            <person name="Hugenholtz P."/>
            <person name="Kyrpides N.C."/>
            <person name="Klenk H.P."/>
            <person name="Woyke T."/>
        </authorList>
    </citation>
    <scope>NUCLEOTIDE SEQUENCE [LARGE SCALE GENOMIC DNA]</scope>
    <source>
        <strain evidence="6">ATCC 27775 / DSM 1100 / LMG 10767 / O</strain>
    </source>
</reference>
<dbReference type="PROSITE" id="PS00041">
    <property type="entry name" value="HTH_ARAC_FAMILY_1"/>
    <property type="match status" value="1"/>
</dbReference>